<dbReference type="GO" id="GO:0008976">
    <property type="term" value="F:polyphosphate kinase activity"/>
    <property type="evidence" value="ECO:0007669"/>
    <property type="project" value="UniProtKB-UniRule"/>
</dbReference>
<gene>
    <name evidence="7" type="ORF">SAMN03080615_02114</name>
</gene>
<dbReference type="Proteomes" id="UP000198749">
    <property type="component" value="Unassembled WGS sequence"/>
</dbReference>
<dbReference type="InterPro" id="IPR016898">
    <property type="entry name" value="Polyphosphate_phosphotransfera"/>
</dbReference>
<reference evidence="8" key="1">
    <citation type="submission" date="2016-10" db="EMBL/GenBank/DDBJ databases">
        <authorList>
            <person name="Varghese N."/>
            <person name="Submissions S."/>
        </authorList>
    </citation>
    <scope>NUCLEOTIDE SEQUENCE [LARGE SCALE GENOMIC DNA]</scope>
    <source>
        <strain evidence="8">DSM 18887</strain>
    </source>
</reference>
<dbReference type="OrthoDB" id="9775224at2"/>
<dbReference type="RefSeq" id="WP_091357621.1">
    <property type="nucleotide sequence ID" value="NZ_AP025284.1"/>
</dbReference>
<dbReference type="PIRSF" id="PIRSF028756">
    <property type="entry name" value="PPK2_prd"/>
    <property type="match status" value="1"/>
</dbReference>
<dbReference type="GO" id="GO:0006793">
    <property type="term" value="P:phosphorus metabolic process"/>
    <property type="evidence" value="ECO:0007669"/>
    <property type="project" value="InterPro"/>
</dbReference>
<dbReference type="InterPro" id="IPR022488">
    <property type="entry name" value="PPK2-related"/>
</dbReference>
<evidence type="ECO:0000256" key="1">
    <source>
        <dbReference type="ARBA" id="ARBA00009924"/>
    </source>
</evidence>
<dbReference type="STRING" id="355243.SAMN03080615_02114"/>
<dbReference type="AlphaFoldDB" id="A0A1H9HFA7"/>
<comment type="function">
    <text evidence="4">Uses inorganic polyphosphate (polyP) as a donor to convert GDP to GTP or ADP to ATP.</text>
</comment>
<dbReference type="NCBIfam" id="TIGR03707">
    <property type="entry name" value="PPK2_P_aer"/>
    <property type="match status" value="1"/>
</dbReference>
<keyword evidence="3 4" id="KW-0418">Kinase</keyword>
<dbReference type="EC" id="2.7.4.-" evidence="4"/>
<feature type="region of interest" description="Disordered" evidence="5">
    <location>
        <begin position="1"/>
        <end position="20"/>
    </location>
</feature>
<dbReference type="SUPFAM" id="SSF52540">
    <property type="entry name" value="P-loop containing nucleoside triphosphate hydrolases"/>
    <property type="match status" value="1"/>
</dbReference>
<evidence type="ECO:0000259" key="6">
    <source>
        <dbReference type="Pfam" id="PF03976"/>
    </source>
</evidence>
<proteinExistence type="inferred from homology"/>
<comment type="subunit">
    <text evidence="4">Homotetramer.</text>
</comment>
<evidence type="ECO:0000313" key="8">
    <source>
        <dbReference type="Proteomes" id="UP000198749"/>
    </source>
</evidence>
<protein>
    <recommendedName>
        <fullName evidence="4">ADP/GDP-polyphosphate phosphotransferase</fullName>
        <ecNumber evidence="4">2.7.4.-</ecNumber>
    </recommendedName>
    <alternativeName>
        <fullName evidence="4">Polyphosphate kinase PPK2</fullName>
    </alternativeName>
</protein>
<name>A0A1H9HFA7_9GAMM</name>
<dbReference type="InterPro" id="IPR027417">
    <property type="entry name" value="P-loop_NTPase"/>
</dbReference>
<dbReference type="EMBL" id="FOGB01000005">
    <property type="protein sequence ID" value="SEQ61031.1"/>
    <property type="molecule type" value="Genomic_DNA"/>
</dbReference>
<evidence type="ECO:0000256" key="4">
    <source>
        <dbReference type="RuleBase" id="RU369062"/>
    </source>
</evidence>
<evidence type="ECO:0000256" key="2">
    <source>
        <dbReference type="ARBA" id="ARBA00022679"/>
    </source>
</evidence>
<organism evidence="7 8">
    <name type="scientific">Amphritea atlantica</name>
    <dbReference type="NCBI Taxonomy" id="355243"/>
    <lineage>
        <taxon>Bacteria</taxon>
        <taxon>Pseudomonadati</taxon>
        <taxon>Pseudomonadota</taxon>
        <taxon>Gammaproteobacteria</taxon>
        <taxon>Oceanospirillales</taxon>
        <taxon>Oceanospirillaceae</taxon>
        <taxon>Amphritea</taxon>
    </lineage>
</organism>
<evidence type="ECO:0000313" key="7">
    <source>
        <dbReference type="EMBL" id="SEQ61031.1"/>
    </source>
</evidence>
<accession>A0A1H9HFA7</accession>
<comment type="similarity">
    <text evidence="1 4">Belongs to the polyphosphate kinase 2 (PPK2) family. Class I subfamily.</text>
</comment>
<feature type="domain" description="Polyphosphate kinase-2-related" evidence="6">
    <location>
        <begin position="28"/>
        <end position="255"/>
    </location>
</feature>
<feature type="compositionally biased region" description="Basic and acidic residues" evidence="5">
    <location>
        <begin position="1"/>
        <end position="15"/>
    </location>
</feature>
<keyword evidence="2 4" id="KW-0808">Transferase</keyword>
<dbReference type="InterPro" id="IPR022486">
    <property type="entry name" value="PPK2_PA0141"/>
</dbReference>
<evidence type="ECO:0000256" key="3">
    <source>
        <dbReference type="ARBA" id="ARBA00022777"/>
    </source>
</evidence>
<dbReference type="Pfam" id="PF03976">
    <property type="entry name" value="PPK2"/>
    <property type="match status" value="1"/>
</dbReference>
<dbReference type="PANTHER" id="PTHR34383">
    <property type="entry name" value="POLYPHOSPHATE:AMP PHOSPHOTRANSFERASE-RELATED"/>
    <property type="match status" value="1"/>
</dbReference>
<sequence>MAKKHSEMSPSERRLSQGLGEDYPYDTKLSKKKYIKEKQKLQIELLKMQNWIKETGQKVVIIFEGRDAAGKGGAIQRFTEHLNPRGARIVALNKPSSTEQGQWYFQRYLQHLPNAGEIVLFDRSWYNRAGVERVMEFCSEEEYKLFLKHTPMLEQMLVESGVRLFKFWFSVNQREQQRRFDERREDPLKHWKLSPMDLASVERWKEYTKAKEAMYHYTHTEFAPWTTIMSDDKKRARLNVMKIVLNALPYENKDAKADLTPDSNIVADAMDRTPQFSKKHIPEID</sequence>
<evidence type="ECO:0000256" key="5">
    <source>
        <dbReference type="SAM" id="MobiDB-lite"/>
    </source>
</evidence>
<dbReference type="PANTHER" id="PTHR34383:SF1">
    <property type="entry name" value="ADP-POLYPHOSPHATE PHOSPHOTRANSFERASE"/>
    <property type="match status" value="1"/>
</dbReference>
<keyword evidence="8" id="KW-1185">Reference proteome</keyword>
<dbReference type="Gene3D" id="3.40.50.300">
    <property type="entry name" value="P-loop containing nucleotide triphosphate hydrolases"/>
    <property type="match status" value="1"/>
</dbReference>